<evidence type="ECO:0000313" key="2">
    <source>
        <dbReference type="Proteomes" id="UP000077315"/>
    </source>
</evidence>
<dbReference type="EMBL" id="KV440985">
    <property type="protein sequence ID" value="OAD71794.1"/>
    <property type="molecule type" value="Genomic_DNA"/>
</dbReference>
<keyword evidence="2" id="KW-1185">Reference proteome</keyword>
<dbReference type="Proteomes" id="UP000077315">
    <property type="component" value="Unassembled WGS sequence"/>
</dbReference>
<sequence length="162" mass="18935">MLYLHQLWKLIPQVVQKVYKGKVKEKLYQEKLVNNHTLSSPYLDFMGYFIPLVFRIFWSGRTSLARREPIATFLWKVEQFSPGIQSNTSEEYNFKPNSRHAQGIELIYSIYFMGMMSDSTSEGVRDSPATSRLQNIVYCVTWDTCLVARDNKLLLKDSFSTQ</sequence>
<dbReference type="InParanoid" id="A0A167M4Q9"/>
<dbReference type="RefSeq" id="XP_018289834.1">
    <property type="nucleotide sequence ID" value="XM_018442701.1"/>
</dbReference>
<protein>
    <submittedName>
        <fullName evidence="1">Uncharacterized protein</fullName>
    </submittedName>
</protein>
<gene>
    <name evidence="1" type="ORF">PHYBLDRAFT_72721</name>
</gene>
<dbReference type="GeneID" id="29003607"/>
<organism evidence="1 2">
    <name type="scientific">Phycomyces blakesleeanus (strain ATCC 8743b / DSM 1359 / FGSC 10004 / NBRC 33097 / NRRL 1555)</name>
    <dbReference type="NCBI Taxonomy" id="763407"/>
    <lineage>
        <taxon>Eukaryota</taxon>
        <taxon>Fungi</taxon>
        <taxon>Fungi incertae sedis</taxon>
        <taxon>Mucoromycota</taxon>
        <taxon>Mucoromycotina</taxon>
        <taxon>Mucoromycetes</taxon>
        <taxon>Mucorales</taxon>
        <taxon>Phycomycetaceae</taxon>
        <taxon>Phycomyces</taxon>
    </lineage>
</organism>
<dbReference type="VEuPathDB" id="FungiDB:PHYBLDRAFT_72721"/>
<reference evidence="2" key="1">
    <citation type="submission" date="2015-06" db="EMBL/GenBank/DDBJ databases">
        <title>Expansion of signal transduction pathways in fungi by whole-genome duplication.</title>
        <authorList>
            <consortium name="DOE Joint Genome Institute"/>
            <person name="Corrochano L.M."/>
            <person name="Kuo A."/>
            <person name="Marcet-Houben M."/>
            <person name="Polaino S."/>
            <person name="Salamov A."/>
            <person name="Villalobos J.M."/>
            <person name="Alvarez M.I."/>
            <person name="Avalos J."/>
            <person name="Benito E.P."/>
            <person name="Benoit I."/>
            <person name="Burger G."/>
            <person name="Camino L.P."/>
            <person name="Canovas D."/>
            <person name="Cerda-Olmedo E."/>
            <person name="Cheng J.-F."/>
            <person name="Dominguez A."/>
            <person name="Elias M."/>
            <person name="Eslava A.P."/>
            <person name="Glaser F."/>
            <person name="Grimwood J."/>
            <person name="Gutierrez G."/>
            <person name="Heitman J."/>
            <person name="Henrissat B."/>
            <person name="Iturriaga E.A."/>
            <person name="Lang B.F."/>
            <person name="Lavin J.L."/>
            <person name="Lee S."/>
            <person name="Li W."/>
            <person name="Lindquist E."/>
            <person name="Lopez-Garcia S."/>
            <person name="Luque E.M."/>
            <person name="Marcos A.T."/>
            <person name="Martin J."/>
            <person name="McCluskey K."/>
            <person name="Medina H.R."/>
            <person name="Miralles-Duran A."/>
            <person name="Miyazaki A."/>
            <person name="Munoz-Torres E."/>
            <person name="Oguiza J.A."/>
            <person name="Ohm R."/>
            <person name="Olmedo M."/>
            <person name="Orejas M."/>
            <person name="Ortiz-Castellanos L."/>
            <person name="Pisabarro A.G."/>
            <person name="Rodriguez-Romero J."/>
            <person name="Ruiz-Herrera J."/>
            <person name="Ruiz-Vazquez R."/>
            <person name="Sanz C."/>
            <person name="Schackwitz W."/>
            <person name="Schmutz J."/>
            <person name="Shahriari M."/>
            <person name="Shelest E."/>
            <person name="Silva-Franco F."/>
            <person name="Soanes D."/>
            <person name="Syed K."/>
            <person name="Tagua V.G."/>
            <person name="Talbot N.J."/>
            <person name="Thon M."/>
            <person name="De vries R.P."/>
            <person name="Wiebenga A."/>
            <person name="Yadav J.S."/>
            <person name="Braun E.L."/>
            <person name="Baker S."/>
            <person name="Garre V."/>
            <person name="Horwitz B."/>
            <person name="Torres-Martinez S."/>
            <person name="Idnurm A."/>
            <person name="Herrera-Estrella A."/>
            <person name="Gabaldon T."/>
            <person name="Grigoriev I.V."/>
        </authorList>
    </citation>
    <scope>NUCLEOTIDE SEQUENCE [LARGE SCALE GENOMIC DNA]</scope>
    <source>
        <strain evidence="2">NRRL 1555(-)</strain>
    </source>
</reference>
<accession>A0A167M4Q9</accession>
<proteinExistence type="predicted"/>
<evidence type="ECO:0000313" key="1">
    <source>
        <dbReference type="EMBL" id="OAD71794.1"/>
    </source>
</evidence>
<name>A0A167M4Q9_PHYB8</name>
<dbReference type="AlphaFoldDB" id="A0A167M4Q9"/>